<keyword evidence="2 8" id="KW-0732">Signal</keyword>
<dbReference type="InterPro" id="IPR013098">
    <property type="entry name" value="Ig_I-set"/>
</dbReference>
<dbReference type="InterPro" id="IPR013783">
    <property type="entry name" value="Ig-like_fold"/>
</dbReference>
<dbReference type="SMART" id="SM00409">
    <property type="entry name" value="IG"/>
    <property type="match status" value="1"/>
</dbReference>
<dbReference type="SUPFAM" id="SSF48726">
    <property type="entry name" value="Immunoglobulin"/>
    <property type="match status" value="1"/>
</dbReference>
<keyword evidence="4" id="KW-1015">Disulfide bond</keyword>
<dbReference type="PANTHER" id="PTHR24366">
    <property type="entry name" value="IG(IMMUNOGLOBULIN) AND LRR(LEUCINE RICH REPEAT) DOMAINS"/>
    <property type="match status" value="1"/>
</dbReference>
<dbReference type="Gene3D" id="3.80.10.10">
    <property type="entry name" value="Ribonuclease Inhibitor"/>
    <property type="match status" value="2"/>
</dbReference>
<evidence type="ECO:0000256" key="2">
    <source>
        <dbReference type="ARBA" id="ARBA00022729"/>
    </source>
</evidence>
<dbReference type="InterPro" id="IPR000483">
    <property type="entry name" value="Cys-rich_flank_reg_C"/>
</dbReference>
<organism evidence="10">
    <name type="scientific">Schistocephalus solidus</name>
    <name type="common">Tapeworm</name>
    <dbReference type="NCBI Taxonomy" id="70667"/>
    <lineage>
        <taxon>Eukaryota</taxon>
        <taxon>Metazoa</taxon>
        <taxon>Spiralia</taxon>
        <taxon>Lophotrochozoa</taxon>
        <taxon>Platyhelminthes</taxon>
        <taxon>Cestoda</taxon>
        <taxon>Eucestoda</taxon>
        <taxon>Diphyllobothriidea</taxon>
        <taxon>Diphyllobothriidae</taxon>
        <taxon>Schistocephalus</taxon>
    </lineage>
</organism>
<dbReference type="AlphaFoldDB" id="A0A0X3PN55"/>
<dbReference type="EMBL" id="GEEE01010147">
    <property type="protein sequence ID" value="JAP53078.1"/>
    <property type="molecule type" value="Transcribed_RNA"/>
</dbReference>
<proteinExistence type="predicted"/>
<dbReference type="PROSITE" id="PS51450">
    <property type="entry name" value="LRR"/>
    <property type="match status" value="1"/>
</dbReference>
<accession>A0A0X3PN55</accession>
<feature type="signal peptide" evidence="8">
    <location>
        <begin position="1"/>
        <end position="23"/>
    </location>
</feature>
<dbReference type="SMART" id="SM00408">
    <property type="entry name" value="IGc2"/>
    <property type="match status" value="1"/>
</dbReference>
<gene>
    <name evidence="10" type="ORF">TR91065</name>
</gene>
<keyword evidence="7" id="KW-0812">Transmembrane</keyword>
<dbReference type="SMART" id="SM00369">
    <property type="entry name" value="LRR_TYP"/>
    <property type="match status" value="4"/>
</dbReference>
<sequence length="776" mass="85649">MPYRNLLIVVLTLTGHFLDVCGAVKGCVTFVDGDDYNARHSICDKTDTHFSRIPETLPKEVVKLTVNNQNIPVLDGKQLAHLPNLTYLNLDSNRLRVIHRDAFHSVPFLRSLSLRNNQLVLSAQSFNPGALIDMNYLEELNLMKNPLGRVPSHFFYPVRKSLRTLVLAGATQDFNLSLDSLEGLFEIEFLDISYNRLHTLSDAFSGLFSTMKLKKLYLFGNPWHCDCSLRWLRQWAQEHNDTQFYVDLRHTEMGHLIDVGQVDGNPGVLSMETTNQPRCETPAHLSGRSFFPISGLPNNPVTSSEMACPPKPLSKSSNVRAKVGENVTVSCVFEALSVDEIFWYKNGYPLSSSHNVRARQAQGNKFFVDLVFQKLQQSDVGTYVCLIKNGFGKANATVTLTLSDVSWLDGLQSDSSASVSDWISKFDTNVVLKYTAIVAIGLVTLLVVVGSLSYCLFGRLCRRLKPMQRVRGAANAREKYSFSESPINRLQITDRRDSFSTASKLGLENGTIQNKEGKHQPCILRFQDSHPVYNTANSGKKEVDILNCPIHGHPGSSPAILPAPDLALTETLDDPYTQFETLDISAYTDRSAAHQTSQDKKDFHLQCSDYGVKLLTLKDSTHNGQFLGPTFHPHEPLNPPAQSPPPSVMLIEGVSSRFETPGTTRAVVSPLEYLSCPRHGNLIAALSPPVAHASVATSETVTQVPESRESTLGTMVRSVQNIRLSTPLGTTSSKAADGPRSGSLKSGRKLTTSTGTSTIKRVEFAEPDQPGFITTV</sequence>
<keyword evidence="7" id="KW-0472">Membrane</keyword>
<dbReference type="PROSITE" id="PS50835">
    <property type="entry name" value="IG_LIKE"/>
    <property type="match status" value="1"/>
</dbReference>
<dbReference type="InterPro" id="IPR032675">
    <property type="entry name" value="LRR_dom_sf"/>
</dbReference>
<evidence type="ECO:0000256" key="5">
    <source>
        <dbReference type="ARBA" id="ARBA00023180"/>
    </source>
</evidence>
<feature type="transmembrane region" description="Helical" evidence="7">
    <location>
        <begin position="434"/>
        <end position="457"/>
    </location>
</feature>
<keyword evidence="5" id="KW-0325">Glycoprotein</keyword>
<dbReference type="SUPFAM" id="SSF52058">
    <property type="entry name" value="L domain-like"/>
    <property type="match status" value="1"/>
</dbReference>
<dbReference type="PANTHER" id="PTHR24366:SF96">
    <property type="entry name" value="LEUCINE RICH REPEAT CONTAINING 53"/>
    <property type="match status" value="1"/>
</dbReference>
<dbReference type="InterPro" id="IPR003591">
    <property type="entry name" value="Leu-rich_rpt_typical-subtyp"/>
</dbReference>
<keyword evidence="1" id="KW-0433">Leucine-rich repeat</keyword>
<dbReference type="InterPro" id="IPR001611">
    <property type="entry name" value="Leu-rich_rpt"/>
</dbReference>
<feature type="region of interest" description="Disordered" evidence="6">
    <location>
        <begin position="724"/>
        <end position="755"/>
    </location>
</feature>
<evidence type="ECO:0000256" key="7">
    <source>
        <dbReference type="SAM" id="Phobius"/>
    </source>
</evidence>
<evidence type="ECO:0000256" key="6">
    <source>
        <dbReference type="SAM" id="MobiDB-lite"/>
    </source>
</evidence>
<dbReference type="CDD" id="cd00096">
    <property type="entry name" value="Ig"/>
    <property type="match status" value="1"/>
</dbReference>
<evidence type="ECO:0000256" key="3">
    <source>
        <dbReference type="ARBA" id="ARBA00022737"/>
    </source>
</evidence>
<evidence type="ECO:0000256" key="8">
    <source>
        <dbReference type="SAM" id="SignalP"/>
    </source>
</evidence>
<evidence type="ECO:0000313" key="10">
    <source>
        <dbReference type="EMBL" id="JAP53078.1"/>
    </source>
</evidence>
<name>A0A0X3PN55_SCHSO</name>
<evidence type="ECO:0000256" key="4">
    <source>
        <dbReference type="ARBA" id="ARBA00023157"/>
    </source>
</evidence>
<dbReference type="Pfam" id="PF07679">
    <property type="entry name" value="I-set"/>
    <property type="match status" value="1"/>
</dbReference>
<evidence type="ECO:0000256" key="1">
    <source>
        <dbReference type="ARBA" id="ARBA00022614"/>
    </source>
</evidence>
<keyword evidence="7" id="KW-1133">Transmembrane helix</keyword>
<dbReference type="SMART" id="SM00082">
    <property type="entry name" value="LRRCT"/>
    <property type="match status" value="1"/>
</dbReference>
<feature type="domain" description="Ig-like" evidence="9">
    <location>
        <begin position="310"/>
        <end position="403"/>
    </location>
</feature>
<feature type="compositionally biased region" description="Polar residues" evidence="6">
    <location>
        <begin position="724"/>
        <end position="734"/>
    </location>
</feature>
<reference evidence="10" key="1">
    <citation type="submission" date="2016-01" db="EMBL/GenBank/DDBJ databases">
        <title>Reference transcriptome for the parasite Schistocephalus solidus: insights into the molecular evolution of parasitism.</title>
        <authorList>
            <person name="Hebert F.O."/>
            <person name="Grambauer S."/>
            <person name="Barber I."/>
            <person name="Landry C.R."/>
            <person name="Aubin-Horth N."/>
        </authorList>
    </citation>
    <scope>NUCLEOTIDE SEQUENCE</scope>
</reference>
<feature type="chain" id="PRO_5007051209" description="Ig-like domain-containing protein" evidence="8">
    <location>
        <begin position="24"/>
        <end position="776"/>
    </location>
</feature>
<protein>
    <recommendedName>
        <fullName evidence="9">Ig-like domain-containing protein</fullName>
    </recommendedName>
</protein>
<dbReference type="Pfam" id="PF13855">
    <property type="entry name" value="LRR_8"/>
    <property type="match status" value="1"/>
</dbReference>
<evidence type="ECO:0000259" key="9">
    <source>
        <dbReference type="PROSITE" id="PS50835"/>
    </source>
</evidence>
<dbReference type="InterPro" id="IPR003598">
    <property type="entry name" value="Ig_sub2"/>
</dbReference>
<dbReference type="InterPro" id="IPR007110">
    <property type="entry name" value="Ig-like_dom"/>
</dbReference>
<keyword evidence="3" id="KW-0677">Repeat</keyword>
<dbReference type="InterPro" id="IPR003599">
    <property type="entry name" value="Ig_sub"/>
</dbReference>
<dbReference type="InterPro" id="IPR036179">
    <property type="entry name" value="Ig-like_dom_sf"/>
</dbReference>
<dbReference type="Gene3D" id="2.60.40.10">
    <property type="entry name" value="Immunoglobulins"/>
    <property type="match status" value="1"/>
</dbReference>